<evidence type="ECO:0000259" key="8">
    <source>
        <dbReference type="PROSITE" id="PS50928"/>
    </source>
</evidence>
<accession>A0A198A3E4</accession>
<evidence type="ECO:0000256" key="1">
    <source>
        <dbReference type="ARBA" id="ARBA00004651"/>
    </source>
</evidence>
<feature type="transmembrane region" description="Helical" evidence="7">
    <location>
        <begin position="258"/>
        <end position="277"/>
    </location>
</feature>
<comment type="caution">
    <text evidence="9">The sequence shown here is derived from an EMBL/GenBank/DDBJ whole genome shotgun (WGS) entry which is preliminary data.</text>
</comment>
<dbReference type="GO" id="GO:0055085">
    <property type="term" value="P:transmembrane transport"/>
    <property type="evidence" value="ECO:0007669"/>
    <property type="project" value="InterPro"/>
</dbReference>
<dbReference type="InterPro" id="IPR000515">
    <property type="entry name" value="MetI-like"/>
</dbReference>
<feature type="transmembrane region" description="Helical" evidence="7">
    <location>
        <begin position="12"/>
        <end position="35"/>
    </location>
</feature>
<sequence>MIHDRSWGSRLFDVINYTILILFALSTLLPFVHIVSSSFASPTEKLTKDFVLFPTHFTLDAYRFIFSTDRILNSLLVTVLITVGGTIVNLIMTCLMAYPLSRRDLIGRRPIMMMVIFTLLFSGGMIPTFLIVKALGLLDSMWALIIPSAISTFNLIILKNFFQQMPDGIEESAKIDGANDLSILIRIILPLSLPALATFGLFYAVGHWNTFMSAILYIRDTDKWPIQVLLRSFVLLSEGRLDDAANLDGDIQLPPETVKMAVITVATLPILCVYPFLQKHFAKGVMMGSIKG</sequence>
<keyword evidence="5 7" id="KW-1133">Transmembrane helix</keyword>
<evidence type="ECO:0000256" key="5">
    <source>
        <dbReference type="ARBA" id="ARBA00022989"/>
    </source>
</evidence>
<gene>
    <name evidence="9" type="ORF">A8708_03365</name>
</gene>
<dbReference type="PANTHER" id="PTHR43744:SF9">
    <property type="entry name" value="POLYGALACTURONAN_RHAMNOGALACTURONAN TRANSPORT SYSTEM PERMEASE PROTEIN YTCP"/>
    <property type="match status" value="1"/>
</dbReference>
<keyword evidence="3" id="KW-1003">Cell membrane</keyword>
<comment type="subcellular location">
    <subcellularLocation>
        <location evidence="1 7">Cell membrane</location>
        <topology evidence="1 7">Multi-pass membrane protein</topology>
    </subcellularLocation>
</comment>
<dbReference type="PANTHER" id="PTHR43744">
    <property type="entry name" value="ABC TRANSPORTER PERMEASE PROTEIN MG189-RELATED-RELATED"/>
    <property type="match status" value="1"/>
</dbReference>
<evidence type="ECO:0000256" key="2">
    <source>
        <dbReference type="ARBA" id="ARBA00022448"/>
    </source>
</evidence>
<feature type="transmembrane region" description="Helical" evidence="7">
    <location>
        <begin position="110"/>
        <end position="135"/>
    </location>
</feature>
<feature type="domain" description="ABC transmembrane type-1" evidence="8">
    <location>
        <begin position="75"/>
        <end position="274"/>
    </location>
</feature>
<feature type="transmembrane region" description="Helical" evidence="7">
    <location>
        <begin position="141"/>
        <end position="162"/>
    </location>
</feature>
<dbReference type="InterPro" id="IPR035906">
    <property type="entry name" value="MetI-like_sf"/>
</dbReference>
<evidence type="ECO:0000256" key="4">
    <source>
        <dbReference type="ARBA" id="ARBA00022692"/>
    </source>
</evidence>
<organism evidence="9 10">
    <name type="scientific">Paenibacillus oryzisoli</name>
    <dbReference type="NCBI Taxonomy" id="1850517"/>
    <lineage>
        <taxon>Bacteria</taxon>
        <taxon>Bacillati</taxon>
        <taxon>Bacillota</taxon>
        <taxon>Bacilli</taxon>
        <taxon>Bacillales</taxon>
        <taxon>Paenibacillaceae</taxon>
        <taxon>Paenibacillus</taxon>
    </lineage>
</organism>
<evidence type="ECO:0000256" key="7">
    <source>
        <dbReference type="RuleBase" id="RU363032"/>
    </source>
</evidence>
<evidence type="ECO:0000313" key="9">
    <source>
        <dbReference type="EMBL" id="OAS15637.1"/>
    </source>
</evidence>
<keyword evidence="2 7" id="KW-0813">Transport</keyword>
<comment type="similarity">
    <text evidence="7">Belongs to the binding-protein-dependent transport system permease family.</text>
</comment>
<dbReference type="AlphaFoldDB" id="A0A198A3E4"/>
<dbReference type="CDD" id="cd06261">
    <property type="entry name" value="TM_PBP2"/>
    <property type="match status" value="1"/>
</dbReference>
<dbReference type="Proteomes" id="UP000078454">
    <property type="component" value="Unassembled WGS sequence"/>
</dbReference>
<evidence type="ECO:0000313" key="10">
    <source>
        <dbReference type="Proteomes" id="UP000078454"/>
    </source>
</evidence>
<keyword evidence="4 7" id="KW-0812">Transmembrane</keyword>
<reference evidence="9 10" key="1">
    <citation type="submission" date="2016-05" db="EMBL/GenBank/DDBJ databases">
        <title>Paenibacillus sp. 1ZS3-15 nov., isolated from the rhizosphere soil.</title>
        <authorList>
            <person name="Zhang X.X."/>
            <person name="Zhang J."/>
        </authorList>
    </citation>
    <scope>NUCLEOTIDE SEQUENCE [LARGE SCALE GENOMIC DNA]</scope>
    <source>
        <strain evidence="9 10">1ZS3-15</strain>
    </source>
</reference>
<name>A0A198A3E4_9BACL</name>
<dbReference type="STRING" id="1850517.A8708_03365"/>
<dbReference type="SUPFAM" id="SSF161098">
    <property type="entry name" value="MetI-like"/>
    <property type="match status" value="1"/>
</dbReference>
<dbReference type="OrthoDB" id="9810086at2"/>
<keyword evidence="6 7" id="KW-0472">Membrane</keyword>
<dbReference type="GO" id="GO:0005886">
    <property type="term" value="C:plasma membrane"/>
    <property type="evidence" value="ECO:0007669"/>
    <property type="project" value="UniProtKB-SubCell"/>
</dbReference>
<feature type="transmembrane region" description="Helical" evidence="7">
    <location>
        <begin position="75"/>
        <end position="98"/>
    </location>
</feature>
<dbReference type="RefSeq" id="WP_068667913.1">
    <property type="nucleotide sequence ID" value="NZ_LYPB01000081.1"/>
</dbReference>
<proteinExistence type="inferred from homology"/>
<dbReference type="Pfam" id="PF00528">
    <property type="entry name" value="BPD_transp_1"/>
    <property type="match status" value="1"/>
</dbReference>
<feature type="transmembrane region" description="Helical" evidence="7">
    <location>
        <begin position="183"/>
        <end position="205"/>
    </location>
</feature>
<dbReference type="Gene3D" id="1.10.3720.10">
    <property type="entry name" value="MetI-like"/>
    <property type="match status" value="1"/>
</dbReference>
<dbReference type="PROSITE" id="PS50928">
    <property type="entry name" value="ABC_TM1"/>
    <property type="match status" value="1"/>
</dbReference>
<protein>
    <submittedName>
        <fullName evidence="9">ABC transporter permease</fullName>
    </submittedName>
</protein>
<keyword evidence="10" id="KW-1185">Reference proteome</keyword>
<evidence type="ECO:0000256" key="3">
    <source>
        <dbReference type="ARBA" id="ARBA00022475"/>
    </source>
</evidence>
<evidence type="ECO:0000256" key="6">
    <source>
        <dbReference type="ARBA" id="ARBA00023136"/>
    </source>
</evidence>
<dbReference type="EMBL" id="LYPB01000081">
    <property type="protein sequence ID" value="OAS15637.1"/>
    <property type="molecule type" value="Genomic_DNA"/>
</dbReference>